<evidence type="ECO:0000256" key="5">
    <source>
        <dbReference type="RuleBase" id="RU363041"/>
    </source>
</evidence>
<name>A0A1T4WI35_9BACT</name>
<gene>
    <name evidence="6" type="ORF">SAMN02745166_00279</name>
</gene>
<keyword evidence="3 5" id="KW-1133">Transmembrane helix</keyword>
<keyword evidence="7" id="KW-1185">Reference proteome</keyword>
<dbReference type="InterPro" id="IPR051598">
    <property type="entry name" value="TSUP/Inactive_protease-like"/>
</dbReference>
<keyword evidence="5" id="KW-1003">Cell membrane</keyword>
<dbReference type="EMBL" id="FUYE01000001">
    <property type="protein sequence ID" value="SKA76972.1"/>
    <property type="molecule type" value="Genomic_DNA"/>
</dbReference>
<reference evidence="7" key="1">
    <citation type="submission" date="2017-02" db="EMBL/GenBank/DDBJ databases">
        <authorList>
            <person name="Varghese N."/>
            <person name="Submissions S."/>
        </authorList>
    </citation>
    <scope>NUCLEOTIDE SEQUENCE [LARGE SCALE GENOMIC DNA]</scope>
    <source>
        <strain evidence="7">ATCC 700200</strain>
    </source>
</reference>
<feature type="transmembrane region" description="Helical" evidence="5">
    <location>
        <begin position="133"/>
        <end position="160"/>
    </location>
</feature>
<keyword evidence="4 5" id="KW-0472">Membrane</keyword>
<accession>A0A1T4WI35</accession>
<evidence type="ECO:0000313" key="6">
    <source>
        <dbReference type="EMBL" id="SKA76972.1"/>
    </source>
</evidence>
<evidence type="ECO:0000256" key="4">
    <source>
        <dbReference type="ARBA" id="ARBA00023136"/>
    </source>
</evidence>
<feature type="transmembrane region" description="Helical" evidence="5">
    <location>
        <begin position="43"/>
        <end position="60"/>
    </location>
</feature>
<protein>
    <recommendedName>
        <fullName evidence="5">Probable membrane transporter protein</fullName>
    </recommendedName>
</protein>
<dbReference type="RefSeq" id="WP_078811507.1">
    <property type="nucleotide sequence ID" value="NZ_FUYE01000001.1"/>
</dbReference>
<proteinExistence type="inferred from homology"/>
<dbReference type="PANTHER" id="PTHR43701:SF2">
    <property type="entry name" value="MEMBRANE TRANSPORTER PROTEIN YJNA-RELATED"/>
    <property type="match status" value="1"/>
</dbReference>
<dbReference type="Proteomes" id="UP000190774">
    <property type="component" value="Unassembled WGS sequence"/>
</dbReference>
<dbReference type="STRING" id="48467.SAMN02745166_00279"/>
<feature type="transmembrane region" description="Helical" evidence="5">
    <location>
        <begin position="230"/>
        <end position="246"/>
    </location>
</feature>
<evidence type="ECO:0000256" key="3">
    <source>
        <dbReference type="ARBA" id="ARBA00022989"/>
    </source>
</evidence>
<comment type="similarity">
    <text evidence="5">Belongs to the 4-toluene sulfonate uptake permease (TSUP) (TC 2.A.102) family.</text>
</comment>
<dbReference type="GO" id="GO:0005886">
    <property type="term" value="C:plasma membrane"/>
    <property type="evidence" value="ECO:0007669"/>
    <property type="project" value="UniProtKB-SubCell"/>
</dbReference>
<evidence type="ECO:0000256" key="1">
    <source>
        <dbReference type="ARBA" id="ARBA00004141"/>
    </source>
</evidence>
<sequence length="250" mass="25835">MNTLLTLIGASLIGLSLGLTGAGGSIITLPVLVYLAAIPAREAVGMSLFVVGAAALAGAIQRVRAGDFHPSAALMFSLSGMAGATLGARLTPLLPAAVLMMLFALLMLGVALKMLLSSGREPVVPAECRPARCLLAGFGVGVLTGFIGVGGGFLLVPALIQFARLPVRTATGTSLAIIAFNSAAGFLSHLHDAPLRWPLMLLFAGLAVAGTWIGSLFAKRLPVRRLQQTFAVLVLCTGSYVLWQNFHSMT</sequence>
<evidence type="ECO:0000256" key="2">
    <source>
        <dbReference type="ARBA" id="ARBA00022692"/>
    </source>
</evidence>
<comment type="subcellular location">
    <subcellularLocation>
        <location evidence="5">Cell membrane</location>
        <topology evidence="5">Multi-pass membrane protein</topology>
    </subcellularLocation>
    <subcellularLocation>
        <location evidence="1">Membrane</location>
        <topology evidence="1">Multi-pass membrane protein</topology>
    </subcellularLocation>
</comment>
<organism evidence="6 7">
    <name type="scientific">Prosthecobacter debontii</name>
    <dbReference type="NCBI Taxonomy" id="48467"/>
    <lineage>
        <taxon>Bacteria</taxon>
        <taxon>Pseudomonadati</taxon>
        <taxon>Verrucomicrobiota</taxon>
        <taxon>Verrucomicrobiia</taxon>
        <taxon>Verrucomicrobiales</taxon>
        <taxon>Verrucomicrobiaceae</taxon>
        <taxon>Prosthecobacter</taxon>
    </lineage>
</organism>
<keyword evidence="2 5" id="KW-0812">Transmembrane</keyword>
<dbReference type="InterPro" id="IPR002781">
    <property type="entry name" value="TM_pro_TauE-like"/>
</dbReference>
<dbReference type="AlphaFoldDB" id="A0A1T4WI35"/>
<dbReference type="OrthoDB" id="528320at2"/>
<feature type="transmembrane region" description="Helical" evidence="5">
    <location>
        <begin position="197"/>
        <end position="218"/>
    </location>
</feature>
<dbReference type="PANTHER" id="PTHR43701">
    <property type="entry name" value="MEMBRANE TRANSPORTER PROTEIN MJ0441-RELATED"/>
    <property type="match status" value="1"/>
</dbReference>
<feature type="transmembrane region" description="Helical" evidence="5">
    <location>
        <begin position="94"/>
        <end position="112"/>
    </location>
</feature>
<evidence type="ECO:0000313" key="7">
    <source>
        <dbReference type="Proteomes" id="UP000190774"/>
    </source>
</evidence>
<dbReference type="Pfam" id="PF01925">
    <property type="entry name" value="TauE"/>
    <property type="match status" value="1"/>
</dbReference>